<feature type="domain" description="Surface lipoprotein assembly modifier C-terminal" evidence="2">
    <location>
        <begin position="176"/>
        <end position="461"/>
    </location>
</feature>
<dbReference type="RefSeq" id="WP_174978007.1">
    <property type="nucleotide sequence ID" value="NZ_CABPST010000014.1"/>
</dbReference>
<organism evidence="3 4">
    <name type="scientific">Pandoraea bronchicola</name>
    <dbReference type="NCBI Taxonomy" id="2508287"/>
    <lineage>
        <taxon>Bacteria</taxon>
        <taxon>Pseudomonadati</taxon>
        <taxon>Pseudomonadota</taxon>
        <taxon>Betaproteobacteria</taxon>
        <taxon>Burkholderiales</taxon>
        <taxon>Burkholderiaceae</taxon>
        <taxon>Pandoraea</taxon>
    </lineage>
</organism>
<keyword evidence="1" id="KW-0732">Signal</keyword>
<evidence type="ECO:0000313" key="3">
    <source>
        <dbReference type="EMBL" id="VVE90265.1"/>
    </source>
</evidence>
<evidence type="ECO:0000256" key="1">
    <source>
        <dbReference type="SAM" id="SignalP"/>
    </source>
</evidence>
<proteinExistence type="predicted"/>
<evidence type="ECO:0000313" key="4">
    <source>
        <dbReference type="Proteomes" id="UP000382040"/>
    </source>
</evidence>
<feature type="signal peptide" evidence="1">
    <location>
        <begin position="1"/>
        <end position="26"/>
    </location>
</feature>
<dbReference type="EMBL" id="CABPST010000014">
    <property type="protein sequence ID" value="VVE90265.1"/>
    <property type="molecule type" value="Genomic_DNA"/>
</dbReference>
<dbReference type="Proteomes" id="UP000382040">
    <property type="component" value="Unassembled WGS sequence"/>
</dbReference>
<gene>
    <name evidence="3" type="ORF">PBR20603_04246</name>
</gene>
<dbReference type="Pfam" id="PF04575">
    <property type="entry name" value="SlipAM"/>
    <property type="match status" value="1"/>
</dbReference>
<protein>
    <recommendedName>
        <fullName evidence="2">Surface lipoprotein assembly modifier C-terminal domain-containing protein</fullName>
    </recommendedName>
</protein>
<keyword evidence="4" id="KW-1185">Reference proteome</keyword>
<dbReference type="AlphaFoldDB" id="A0A5E5BZ63"/>
<name>A0A5E5BZ63_9BURK</name>
<dbReference type="InterPro" id="IPR011990">
    <property type="entry name" value="TPR-like_helical_dom_sf"/>
</dbReference>
<dbReference type="Gene3D" id="1.25.40.10">
    <property type="entry name" value="Tetratricopeptide repeat domain"/>
    <property type="match status" value="1"/>
</dbReference>
<reference evidence="3 4" key="1">
    <citation type="submission" date="2019-08" db="EMBL/GenBank/DDBJ databases">
        <authorList>
            <person name="Peeters C."/>
        </authorList>
    </citation>
    <scope>NUCLEOTIDE SEQUENCE [LARGE SCALE GENOMIC DNA]</scope>
    <source>
        <strain evidence="3 4">LMG 20603</strain>
    </source>
</reference>
<accession>A0A5E5BZ63</accession>
<feature type="chain" id="PRO_5022831233" description="Surface lipoprotein assembly modifier C-terminal domain-containing protein" evidence="1">
    <location>
        <begin position="27"/>
        <end position="472"/>
    </location>
</feature>
<dbReference type="SUPFAM" id="SSF48452">
    <property type="entry name" value="TPR-like"/>
    <property type="match status" value="1"/>
</dbReference>
<dbReference type="InterPro" id="IPR007655">
    <property type="entry name" value="Slam_C"/>
</dbReference>
<evidence type="ECO:0000259" key="2">
    <source>
        <dbReference type="Pfam" id="PF04575"/>
    </source>
</evidence>
<sequence>MSVLSLCRSAFAAAALSAVLTGGAYASDGNGPPAAEARSSLPSDQFDSRNARDAAIRRARAFMHAKSPEEAYAVLAPLEGRLSGDSEYDYLLGIVAADSRHLDVAERALKRSAAARPGDGPTHLELARTYFLLGQRENARREFERVAAGDVPEGVRPVIQAYLNAIDAPVGVRTAWSGYVQGNFGRDTNANNATTNSSIAIPALGGLVFVLDGNARGTPANFGDVSGGLSVRHAVTDNLVISGGGADIDMRRYGGNARAFDQGSYMFQLGANWLSGPNNFGLQYANQHMWLDAESYRNLNGFTAQWTRDLGDSLQAAVFTQYTPLRYMGTNSRDVNRALGGASLVKGFASAYGAPVVYASMYAGRESPKDSNADAFGNHLWGGRVGGEWHVMPDQVLFSNVSFERRNYDTLDSMFLVERHDRQLDVRAGYSYFVTKAFSITPQYSFTRNRSTLTLYDYHRSVYEIVARYDFR</sequence>